<feature type="compositionally biased region" description="Basic residues" evidence="9">
    <location>
        <begin position="258"/>
        <end position="270"/>
    </location>
</feature>
<name>A0A9W6BAZ4_9CHLO</name>
<dbReference type="Gene3D" id="1.10.510.10">
    <property type="entry name" value="Transferase(Phosphotransferase) domain 1"/>
    <property type="match status" value="1"/>
</dbReference>
<keyword evidence="2" id="KW-0808">Transferase</keyword>
<feature type="compositionally biased region" description="Polar residues" evidence="9">
    <location>
        <begin position="293"/>
        <end position="304"/>
    </location>
</feature>
<feature type="compositionally biased region" description="Polar residues" evidence="9">
    <location>
        <begin position="125"/>
        <end position="144"/>
    </location>
</feature>
<evidence type="ECO:0000313" key="12">
    <source>
        <dbReference type="Proteomes" id="UP001165080"/>
    </source>
</evidence>
<evidence type="ECO:0000256" key="9">
    <source>
        <dbReference type="SAM" id="MobiDB-lite"/>
    </source>
</evidence>
<evidence type="ECO:0000256" key="3">
    <source>
        <dbReference type="ARBA" id="ARBA00022741"/>
    </source>
</evidence>
<protein>
    <submittedName>
        <fullName evidence="11">Spindle and kinetochore-associated protein 1</fullName>
    </submittedName>
</protein>
<dbReference type="Proteomes" id="UP001165080">
    <property type="component" value="Unassembled WGS sequence"/>
</dbReference>
<keyword evidence="3 7" id="KW-0547">Nucleotide-binding</keyword>
<feature type="region of interest" description="Disordered" evidence="9">
    <location>
        <begin position="642"/>
        <end position="672"/>
    </location>
</feature>
<feature type="domain" description="Protein kinase" evidence="10">
    <location>
        <begin position="754"/>
        <end position="1025"/>
    </location>
</feature>
<feature type="binding site" evidence="7">
    <location>
        <position position="897"/>
    </location>
    <ligand>
        <name>ATP</name>
        <dbReference type="ChEBI" id="CHEBI:30616"/>
    </ligand>
</feature>
<keyword evidence="12" id="KW-1185">Reference proteome</keyword>
<evidence type="ECO:0000256" key="8">
    <source>
        <dbReference type="PIRSR" id="PIRSR630616-3"/>
    </source>
</evidence>
<feature type="cross-link" description="Glycyl lysine isopeptide (Lys-Gly) (interchain with G-Cter in SUMO2)" evidence="8">
    <location>
        <position position="881"/>
    </location>
</feature>
<feature type="compositionally biased region" description="Low complexity" evidence="9">
    <location>
        <begin position="1031"/>
        <end position="1040"/>
    </location>
</feature>
<dbReference type="InterPro" id="IPR011009">
    <property type="entry name" value="Kinase-like_dom_sf"/>
</dbReference>
<feature type="compositionally biased region" description="Polar residues" evidence="9">
    <location>
        <begin position="380"/>
        <end position="396"/>
    </location>
</feature>
<feature type="compositionally biased region" description="Low complexity" evidence="9">
    <location>
        <begin position="307"/>
        <end position="331"/>
    </location>
</feature>
<dbReference type="PROSITE" id="PS00108">
    <property type="entry name" value="PROTEIN_KINASE_ST"/>
    <property type="match status" value="1"/>
</dbReference>
<dbReference type="AlphaFoldDB" id="A0A9W6BAZ4"/>
<dbReference type="SUPFAM" id="SSF56112">
    <property type="entry name" value="Protein kinase-like (PK-like)"/>
    <property type="match status" value="1"/>
</dbReference>
<dbReference type="PROSITE" id="PS50011">
    <property type="entry name" value="PROTEIN_KINASE_DOM"/>
    <property type="match status" value="1"/>
</dbReference>
<evidence type="ECO:0000256" key="5">
    <source>
        <dbReference type="ARBA" id="ARBA00022840"/>
    </source>
</evidence>
<feature type="binding site" evidence="7">
    <location>
        <begin position="883"/>
        <end position="884"/>
    </location>
    <ligand>
        <name>ATP</name>
        <dbReference type="ChEBI" id="CHEBI:30616"/>
    </ligand>
</feature>
<keyword evidence="5 7" id="KW-0067">ATP-binding</keyword>
<feature type="region of interest" description="Disordered" evidence="9">
    <location>
        <begin position="104"/>
        <end position="195"/>
    </location>
</feature>
<feature type="region of interest" description="Disordered" evidence="9">
    <location>
        <begin position="256"/>
        <end position="336"/>
    </location>
</feature>
<feature type="active site" description="Proton acceptor" evidence="6">
    <location>
        <position position="879"/>
    </location>
</feature>
<dbReference type="GO" id="GO:0004674">
    <property type="term" value="F:protein serine/threonine kinase activity"/>
    <property type="evidence" value="ECO:0007669"/>
    <property type="project" value="UniProtKB-KW"/>
</dbReference>
<proteinExistence type="predicted"/>
<feature type="compositionally biased region" description="Low complexity" evidence="9">
    <location>
        <begin position="271"/>
        <end position="283"/>
    </location>
</feature>
<feature type="region of interest" description="Disordered" evidence="9">
    <location>
        <begin position="380"/>
        <end position="403"/>
    </location>
</feature>
<feature type="binding site" evidence="7">
    <location>
        <begin position="831"/>
        <end position="833"/>
    </location>
    <ligand>
        <name>ATP</name>
        <dbReference type="ChEBI" id="CHEBI:30616"/>
    </ligand>
</feature>
<evidence type="ECO:0000256" key="1">
    <source>
        <dbReference type="ARBA" id="ARBA00022527"/>
    </source>
</evidence>
<evidence type="ECO:0000259" key="10">
    <source>
        <dbReference type="PROSITE" id="PS50011"/>
    </source>
</evidence>
<feature type="region of interest" description="Disordered" evidence="9">
    <location>
        <begin position="56"/>
        <end position="91"/>
    </location>
</feature>
<dbReference type="InterPro" id="IPR000719">
    <property type="entry name" value="Prot_kinase_dom"/>
</dbReference>
<dbReference type="EMBL" id="BRXU01000002">
    <property type="protein sequence ID" value="GLC48806.1"/>
    <property type="molecule type" value="Genomic_DNA"/>
</dbReference>
<evidence type="ECO:0000313" key="11">
    <source>
        <dbReference type="EMBL" id="GLC48806.1"/>
    </source>
</evidence>
<feature type="region of interest" description="Disordered" evidence="9">
    <location>
        <begin position="1"/>
        <end position="41"/>
    </location>
</feature>
<feature type="region of interest" description="Disordered" evidence="9">
    <location>
        <begin position="1030"/>
        <end position="1074"/>
    </location>
</feature>
<dbReference type="FunFam" id="3.30.200.20:FF:000042">
    <property type="entry name" value="Aurora kinase A"/>
    <property type="match status" value="1"/>
</dbReference>
<feature type="compositionally biased region" description="Polar residues" evidence="9">
    <location>
        <begin position="73"/>
        <end position="90"/>
    </location>
</feature>
<organism evidence="11 12">
    <name type="scientific">Pleodorina starrii</name>
    <dbReference type="NCBI Taxonomy" id="330485"/>
    <lineage>
        <taxon>Eukaryota</taxon>
        <taxon>Viridiplantae</taxon>
        <taxon>Chlorophyta</taxon>
        <taxon>core chlorophytes</taxon>
        <taxon>Chlorophyceae</taxon>
        <taxon>CS clade</taxon>
        <taxon>Chlamydomonadales</taxon>
        <taxon>Volvocaceae</taxon>
        <taxon>Pleodorina</taxon>
    </lineage>
</organism>
<feature type="compositionally biased region" description="Pro residues" evidence="9">
    <location>
        <begin position="719"/>
        <end position="728"/>
    </location>
</feature>
<feature type="compositionally biased region" description="Pro residues" evidence="9">
    <location>
        <begin position="1041"/>
        <end position="1052"/>
    </location>
</feature>
<evidence type="ECO:0000256" key="2">
    <source>
        <dbReference type="ARBA" id="ARBA00022679"/>
    </source>
</evidence>
<feature type="region of interest" description="Disordered" evidence="9">
    <location>
        <begin position="688"/>
        <end position="728"/>
    </location>
</feature>
<feature type="compositionally biased region" description="Polar residues" evidence="9">
    <location>
        <begin position="22"/>
        <end position="32"/>
    </location>
</feature>
<evidence type="ECO:0000256" key="7">
    <source>
        <dbReference type="PIRSR" id="PIRSR630616-2"/>
    </source>
</evidence>
<comment type="caution">
    <text evidence="11">The sequence shown here is derived from an EMBL/GenBank/DDBJ whole genome shotgun (WGS) entry which is preliminary data.</text>
</comment>
<dbReference type="InterPro" id="IPR030616">
    <property type="entry name" value="Aur-like"/>
</dbReference>
<dbReference type="PANTHER" id="PTHR24350">
    <property type="entry name" value="SERINE/THREONINE-PROTEIN KINASE IAL-RELATED"/>
    <property type="match status" value="1"/>
</dbReference>
<feature type="binding site" evidence="7">
    <location>
        <position position="783"/>
    </location>
    <ligand>
        <name>ATP</name>
        <dbReference type="ChEBI" id="CHEBI:30616"/>
    </ligand>
</feature>
<dbReference type="SMART" id="SM00220">
    <property type="entry name" value="S_TKc"/>
    <property type="match status" value="1"/>
</dbReference>
<reference evidence="11 12" key="1">
    <citation type="journal article" date="2023" name="Commun. Biol.">
        <title>Reorganization of the ancestral sex-determining regions during the evolution of trioecy in Pleodorina starrii.</title>
        <authorList>
            <person name="Takahashi K."/>
            <person name="Suzuki S."/>
            <person name="Kawai-Toyooka H."/>
            <person name="Yamamoto K."/>
            <person name="Hamaji T."/>
            <person name="Ootsuki R."/>
            <person name="Yamaguchi H."/>
            <person name="Kawachi M."/>
            <person name="Higashiyama T."/>
            <person name="Nozaki H."/>
        </authorList>
    </citation>
    <scope>NUCLEOTIDE SEQUENCE [LARGE SCALE GENOMIC DNA]</scope>
    <source>
        <strain evidence="11 12">NIES-4479</strain>
    </source>
</reference>
<feature type="compositionally biased region" description="Polar residues" evidence="9">
    <location>
        <begin position="174"/>
        <end position="189"/>
    </location>
</feature>
<evidence type="ECO:0000256" key="6">
    <source>
        <dbReference type="PIRSR" id="PIRSR630616-1"/>
    </source>
</evidence>
<dbReference type="InterPro" id="IPR008271">
    <property type="entry name" value="Ser/Thr_kinase_AS"/>
</dbReference>
<sequence>MSEFGGPASTMRPPDCAPLADNGNSTATLQRPSTTSKVKLVSSVTRRLSKFLNAIKTRSHRKQQNHPSRPAVSLTNSRTATAMPNFNTPSYGRLSEKLTAALSSNTNSGSSVLRGGSDSELPVYQNLSTLPSGESPTGNRSPVWSPSLLGGFSLRTNNQQPQQQQQQHCASEDAPQTSLSPGRTSPSKQSAARESVAAPASAAAVSATAGFLGAEAGARRHSPLYGKRISSSSAVGGSSSFFSCLSGDYLADCDRPSASHHHHHHQHHHQQQQQQQHQQCQQQHHCHHQQQQRSPSILQTQPLPQSEARAVAAAAEPRTAFSGPSVAASPTPGGGGGRCWGKWDAAVAADAAATPFARSSASDGFLQQYLHSPPYTYAQQSPAQLSTAAAHSQGQPEQPDHPLQPHLRALIQQQPQHESSETCVLIRSPGATPCVGSPVLSWLSHANVRKLKAAPVYDRPSAARKLAYRPPEVAAAAAAAAAATRAAGGGGAVSTADGEGRVHRGNRAAAALLSTASCISDVGGGGGGGSSGGGDGGNSRRAPVKRVGSALESAHLREMAATDKMITAAVAAAAATAAAARPTALNSELLIRGQPEPLVSIPFQRNSSSGGGGSAAAAAAAAATVATSCQIDRATATAAAVGHSSAGSGGGSSTSTCSSNDGDRSRNYPVTGAGASAVTNTAATPVDGGSCNASAGPRPSGAVAEVSIRSRSKASMQEPAPPPPPPPSLPCQLLALNPGMPAAMRRSAWSLEDYSVSRRLYKGSTSAVYKAICKRSGLPVALKVYFLNRVPAAVLHMICREIQIQSAVSHPNIISLYAAFQSERHLALVMEYASRGDLYGIHQGCLNRRMDERQVADLVLGPLLDAISYLHSLGYCHRDIKPENVLFTSDWQLKLADFGVSIDLNKERAVTRAGTVSYMAPEVARCPLKVRPDDNKHDTDLAYGTACDIWALGVLTYELLVGFTPLSAPALPPPPASAAAAPATRPALIFPGGISKASRDFVAGALADRPMDRPSAQLMCRHPWIAGRKQAAATAAAAQKPPSPPPPSPPAPVSSLLAPNTPGGHRATGNTPAR</sequence>
<accession>A0A9W6BAZ4</accession>
<dbReference type="GO" id="GO:0005524">
    <property type="term" value="F:ATP binding"/>
    <property type="evidence" value="ECO:0007669"/>
    <property type="project" value="UniProtKB-KW"/>
</dbReference>
<evidence type="ECO:0000256" key="4">
    <source>
        <dbReference type="ARBA" id="ARBA00022777"/>
    </source>
</evidence>
<dbReference type="Pfam" id="PF00069">
    <property type="entry name" value="Pkinase"/>
    <property type="match status" value="1"/>
</dbReference>
<dbReference type="FunFam" id="1.10.510.10:FF:000813">
    <property type="entry name" value="Aurora-like kinase"/>
    <property type="match status" value="1"/>
</dbReference>
<gene>
    <name evidence="11" type="primary">PLEST005827</name>
    <name evidence="11" type="ORF">PLESTB_000150500</name>
</gene>
<keyword evidence="1" id="KW-0723">Serine/threonine-protein kinase</keyword>
<keyword evidence="4" id="KW-0418">Kinase</keyword>